<dbReference type="EMBL" id="BAJS01000012">
    <property type="protein sequence ID" value="GAK36965.1"/>
    <property type="molecule type" value="Genomic_DNA"/>
</dbReference>
<dbReference type="eggNOG" id="COG3384">
    <property type="taxonomic scope" value="Bacteria"/>
</dbReference>
<dbReference type="CDD" id="cd07363">
    <property type="entry name" value="45_DOPA_Dioxygenase"/>
    <property type="match status" value="1"/>
</dbReference>
<keyword evidence="8" id="KW-1185">Reference proteome</keyword>
<reference evidence="7 8" key="1">
    <citation type="journal article" date="2015" name="Microbes Environ.">
        <title>Distribution and evolution of nitrogen fixation genes in the phylum bacteroidetes.</title>
        <authorList>
            <person name="Inoue J."/>
            <person name="Oshima K."/>
            <person name="Suda W."/>
            <person name="Sakamoto M."/>
            <person name="Iino T."/>
            <person name="Noda S."/>
            <person name="Hongoh Y."/>
            <person name="Hattori M."/>
            <person name="Ohkuma M."/>
        </authorList>
    </citation>
    <scope>NUCLEOTIDE SEQUENCE [LARGE SCALE GENOMIC DNA]</scope>
    <source>
        <strain evidence="7 8">JCM 15093</strain>
    </source>
</reference>
<dbReference type="GO" id="GO:0008198">
    <property type="term" value="F:ferrous iron binding"/>
    <property type="evidence" value="ECO:0007669"/>
    <property type="project" value="InterPro"/>
</dbReference>
<feature type="domain" description="Extradiol ring-cleavage dioxygenase class III enzyme subunit B" evidence="6">
    <location>
        <begin position="46"/>
        <end position="261"/>
    </location>
</feature>
<proteinExistence type="inferred from homology"/>
<accession>A0A069D3Q6</accession>
<dbReference type="Pfam" id="PF02900">
    <property type="entry name" value="LigB"/>
    <property type="match status" value="1"/>
</dbReference>
<evidence type="ECO:0000256" key="1">
    <source>
        <dbReference type="ARBA" id="ARBA00001947"/>
    </source>
</evidence>
<keyword evidence="5" id="KW-0560">Oxidoreductase</keyword>
<evidence type="ECO:0000256" key="2">
    <source>
        <dbReference type="ARBA" id="ARBA00007581"/>
    </source>
</evidence>
<dbReference type="PANTHER" id="PTHR30096">
    <property type="entry name" value="4,5-DOPA DIOXYGENASE EXTRADIOL-LIKE PROTEIN"/>
    <property type="match status" value="1"/>
</dbReference>
<keyword evidence="4" id="KW-0862">Zinc</keyword>
<evidence type="ECO:0000313" key="8">
    <source>
        <dbReference type="Proteomes" id="UP000027601"/>
    </source>
</evidence>
<dbReference type="AlphaFoldDB" id="A0A069D3Q6"/>
<dbReference type="InterPro" id="IPR014436">
    <property type="entry name" value="Extradiol_dOase_DODA"/>
</dbReference>
<dbReference type="RefSeq" id="WP_024996745.1">
    <property type="nucleotide sequence ID" value="NZ_BAJS01000012.1"/>
</dbReference>
<gene>
    <name evidence="7" type="ORF">JCM15093_2173</name>
</gene>
<dbReference type="PANTHER" id="PTHR30096:SF0">
    <property type="entry name" value="4,5-DOPA DIOXYGENASE EXTRADIOL-LIKE PROTEIN"/>
    <property type="match status" value="1"/>
</dbReference>
<evidence type="ECO:0000256" key="4">
    <source>
        <dbReference type="ARBA" id="ARBA00022833"/>
    </source>
</evidence>
<comment type="cofactor">
    <cofactor evidence="1">
        <name>Zn(2+)</name>
        <dbReference type="ChEBI" id="CHEBI:29105"/>
    </cofactor>
</comment>
<evidence type="ECO:0000256" key="3">
    <source>
        <dbReference type="ARBA" id="ARBA00022723"/>
    </source>
</evidence>
<name>A0A069D3Q6_9BACE</name>
<comment type="caution">
    <text evidence="7">The sequence shown here is derived from an EMBL/GenBank/DDBJ whole genome shotgun (WGS) entry which is preliminary data.</text>
</comment>
<dbReference type="OrthoDB" id="9790889at2"/>
<dbReference type="GO" id="GO:0008270">
    <property type="term" value="F:zinc ion binding"/>
    <property type="evidence" value="ECO:0007669"/>
    <property type="project" value="InterPro"/>
</dbReference>
<sequence>MTLKYLHKSISELESTPLMPMLFVGHGSPMNAVEDNEFSRMWTSLGAQLPTPRAIVCISAHWETKGTHVTIGNPLETIHDFYGFPNELYRQKYPSPGSPSLAQEVIDNIQSTHVKGDYQWGLDHGTWTILKYTYPLANIPVIQISIDHDKDAQWHYKLGKELAFLRSKGVLVIGSGNMIHNLRIMRIAGNDFNAEYGYDWAFELNDILKNKLIDGDDLALINYRSLHKDAELAIPTPEHYIPMLYVLGLRNKDEKVRFFNDKVIAASLNMTSFIVGE</sequence>
<dbReference type="InterPro" id="IPR004183">
    <property type="entry name" value="Xdiol_dOase_suB"/>
</dbReference>
<dbReference type="NCBIfam" id="NF007914">
    <property type="entry name" value="PRK10628.1"/>
    <property type="match status" value="1"/>
</dbReference>
<keyword evidence="3" id="KW-0479">Metal-binding</keyword>
<evidence type="ECO:0000256" key="5">
    <source>
        <dbReference type="ARBA" id="ARBA00023002"/>
    </source>
</evidence>
<dbReference type="SUPFAM" id="SSF53213">
    <property type="entry name" value="LigB-like"/>
    <property type="match status" value="1"/>
</dbReference>
<dbReference type="Proteomes" id="UP000027601">
    <property type="component" value="Unassembled WGS sequence"/>
</dbReference>
<protein>
    <recommendedName>
        <fullName evidence="6">Extradiol ring-cleavage dioxygenase class III enzyme subunit B domain-containing protein</fullName>
    </recommendedName>
</protein>
<dbReference type="GO" id="GO:0016702">
    <property type="term" value="F:oxidoreductase activity, acting on single donors with incorporation of molecular oxygen, incorporation of two atoms of oxygen"/>
    <property type="evidence" value="ECO:0007669"/>
    <property type="project" value="UniProtKB-ARBA"/>
</dbReference>
<dbReference type="PIRSF" id="PIRSF006157">
    <property type="entry name" value="Doxgns_DODA"/>
    <property type="match status" value="1"/>
</dbReference>
<evidence type="ECO:0000259" key="6">
    <source>
        <dbReference type="Pfam" id="PF02900"/>
    </source>
</evidence>
<dbReference type="STRING" id="1121097.GCA_000428125_02417"/>
<evidence type="ECO:0000313" key="7">
    <source>
        <dbReference type="EMBL" id="GAK36965.1"/>
    </source>
</evidence>
<dbReference type="Gene3D" id="3.40.830.10">
    <property type="entry name" value="LigB-like"/>
    <property type="match status" value="1"/>
</dbReference>
<comment type="similarity">
    <text evidence="2">Belongs to the DODA-type extradiol aromatic ring-opening dioxygenase family.</text>
</comment>
<organism evidence="7 8">
    <name type="scientific">Bacteroides graminisolvens DSM 19988 = JCM 15093</name>
    <dbReference type="NCBI Taxonomy" id="1121097"/>
    <lineage>
        <taxon>Bacteria</taxon>
        <taxon>Pseudomonadati</taxon>
        <taxon>Bacteroidota</taxon>
        <taxon>Bacteroidia</taxon>
        <taxon>Bacteroidales</taxon>
        <taxon>Bacteroidaceae</taxon>
        <taxon>Bacteroides</taxon>
    </lineage>
</organism>